<accession>A0ACC6SBS0</accession>
<dbReference type="EMBL" id="JBBMEW010000009">
    <property type="protein sequence ID" value="MEQ2527516.1"/>
    <property type="molecule type" value="Genomic_DNA"/>
</dbReference>
<organism evidence="1 2">
    <name type="scientific">Robertmurraya yapensis</name>
    <name type="common">ex Hitch et al 2024</name>
    <dbReference type="NCBI Taxonomy" id="3133160"/>
    <lineage>
        <taxon>Bacteria</taxon>
        <taxon>Bacillati</taxon>
        <taxon>Bacillota</taxon>
        <taxon>Bacilli</taxon>
        <taxon>Bacillales</taxon>
        <taxon>Bacillaceae</taxon>
        <taxon>Robertmurraya</taxon>
    </lineage>
</organism>
<dbReference type="Proteomes" id="UP001439875">
    <property type="component" value="Unassembled WGS sequence"/>
</dbReference>
<evidence type="ECO:0000313" key="2">
    <source>
        <dbReference type="Proteomes" id="UP001439875"/>
    </source>
</evidence>
<protein>
    <submittedName>
        <fullName evidence="1">DUF6470 family protein</fullName>
    </submittedName>
</protein>
<comment type="caution">
    <text evidence="1">The sequence shown here is derived from an EMBL/GenBank/DDBJ whole genome shotgun (WGS) entry which is preliminary data.</text>
</comment>
<proteinExistence type="predicted"/>
<evidence type="ECO:0000313" key="1">
    <source>
        <dbReference type="EMBL" id="MEQ2527516.1"/>
    </source>
</evidence>
<name>A0ACC6SBS0_9BACI</name>
<sequence length="184" mass="20587">MNIPQIQIHTTRAQIGMETTNAQVSISQPRAEQHIEQPSGILEIRTTRGQITADSSQAWEELGIYSAPRAIQIMAQKAKADVFEGMRRVAQEGRQLMDLTQKGNKVAQIAKQRFGPKLVQSEMKFIPSVDSVKVYNTPGTTEINHIPQPVKIDVTTHKPEFEYTPGNVETYLVQHPSITIDVVK</sequence>
<reference evidence="1" key="1">
    <citation type="submission" date="2024-03" db="EMBL/GenBank/DDBJ databases">
        <title>Human intestinal bacterial collection.</title>
        <authorList>
            <person name="Pauvert C."/>
            <person name="Hitch T.C.A."/>
            <person name="Clavel T."/>
        </authorList>
    </citation>
    <scope>NUCLEOTIDE SEQUENCE</scope>
    <source>
        <strain evidence="1">CLA-AA-H227</strain>
    </source>
</reference>
<gene>
    <name evidence="1" type="ORF">WMO40_12440</name>
</gene>
<keyword evidence="2" id="KW-1185">Reference proteome</keyword>